<dbReference type="AlphaFoldDB" id="G7TIK6"/>
<dbReference type="SUPFAM" id="SSF51182">
    <property type="entry name" value="RmlC-like cupins"/>
    <property type="match status" value="1"/>
</dbReference>
<reference evidence="1 2" key="1">
    <citation type="journal article" date="2011" name="J. Bacteriol.">
        <title>Two new complete genome sequences offer insight into host and tissue specificity of plant pathogenic Xanthomonas spp.</title>
        <authorList>
            <person name="Bogdanove A.J."/>
            <person name="Koebnik R."/>
            <person name="Lu H."/>
            <person name="Furutani A."/>
            <person name="Angiuoli S.V."/>
            <person name="Patil P.B."/>
            <person name="Van Sluys M.A."/>
            <person name="Ryan R.P."/>
            <person name="Meyer D.F."/>
            <person name="Han S.W."/>
            <person name="Aparna G."/>
            <person name="Rajaram M."/>
            <person name="Delcher A.L."/>
            <person name="Phillippy A.M."/>
            <person name="Puiu D."/>
            <person name="Schatz M.C."/>
            <person name="Shumway M."/>
            <person name="Sommer D.D."/>
            <person name="Trapnell C."/>
            <person name="Benahmed F."/>
            <person name="Dimitrov G."/>
            <person name="Madupu R."/>
            <person name="Radune D."/>
            <person name="Sullivan S."/>
            <person name="Jha G."/>
            <person name="Ishihara H."/>
            <person name="Lee S.W."/>
            <person name="Pandey A."/>
            <person name="Sharma V."/>
            <person name="Sriariyanun M."/>
            <person name="Szurek B."/>
            <person name="Vera-Cruz C.M."/>
            <person name="Dorman K.S."/>
            <person name="Ronald P.C."/>
            <person name="Verdier V."/>
            <person name="Dow J.M."/>
            <person name="Sonti R.V."/>
            <person name="Tsuge S."/>
            <person name="Brendel V.P."/>
            <person name="Rabinowicz P.D."/>
            <person name="Leach J.E."/>
            <person name="White F.F."/>
            <person name="Salzberg S.L."/>
        </authorList>
    </citation>
    <scope>NUCLEOTIDE SEQUENCE [LARGE SCALE GENOMIC DNA]</scope>
    <source>
        <strain evidence="1 2">BLS256</strain>
    </source>
</reference>
<dbReference type="InterPro" id="IPR014710">
    <property type="entry name" value="RmlC-like_jellyroll"/>
</dbReference>
<evidence type="ECO:0000313" key="2">
    <source>
        <dbReference type="Proteomes" id="UP000008851"/>
    </source>
</evidence>
<evidence type="ECO:0008006" key="3">
    <source>
        <dbReference type="Google" id="ProtNLM"/>
    </source>
</evidence>
<protein>
    <recommendedName>
        <fullName evidence="3">Cupin domain-containing protein</fullName>
    </recommendedName>
</protein>
<name>G7TIK6_XANOB</name>
<organism evidence="1 2">
    <name type="scientific">Xanthomonas oryzae pv. oryzicola (strain BLS256)</name>
    <dbReference type="NCBI Taxonomy" id="383407"/>
    <lineage>
        <taxon>Bacteria</taxon>
        <taxon>Pseudomonadati</taxon>
        <taxon>Pseudomonadota</taxon>
        <taxon>Gammaproteobacteria</taxon>
        <taxon>Lysobacterales</taxon>
        <taxon>Lysobacteraceae</taxon>
        <taxon>Xanthomonas</taxon>
    </lineage>
</organism>
<dbReference type="EMBL" id="CP003057">
    <property type="protein sequence ID" value="AEQ98119.1"/>
    <property type="molecule type" value="Genomic_DNA"/>
</dbReference>
<dbReference type="InterPro" id="IPR011051">
    <property type="entry name" value="RmlC_Cupin_sf"/>
</dbReference>
<dbReference type="eggNOG" id="COG1917">
    <property type="taxonomic scope" value="Bacteria"/>
</dbReference>
<sequence length="216" mass="23238">MARACANAAKRMQQDVQHFAALNISLTQARRHPCCTAAFARGFAMSSTTLPETLLPSQIPLDTHGNDPALPPSLPFLHLWTGPDGKSCLNASQLPGFGSKSVGGGAAPQWLRPFRGEVLGIQFAVLPVGWVGDWHESPHPQWVIPLRGRWFIETGDGTRVEMGPGDIHFGQDQGTADQRGHRSGQLGDEPCLQMMVQFAQSPGAATAHPFGHPAPR</sequence>
<gene>
    <name evidence="1" type="ORF">XOC_4031</name>
</gene>
<accession>G7TIK6</accession>
<dbReference type="KEGG" id="xor:XOC_4031"/>
<dbReference type="Proteomes" id="UP000008851">
    <property type="component" value="Chromosome"/>
</dbReference>
<dbReference type="Gene3D" id="2.60.120.10">
    <property type="entry name" value="Jelly Rolls"/>
    <property type="match status" value="1"/>
</dbReference>
<evidence type="ECO:0000313" key="1">
    <source>
        <dbReference type="EMBL" id="AEQ98119.1"/>
    </source>
</evidence>
<proteinExistence type="predicted"/>
<dbReference type="CDD" id="cd07009">
    <property type="entry name" value="cupin_BLL0285-like"/>
    <property type="match status" value="1"/>
</dbReference>
<dbReference type="HOGENOM" id="CLU_111164_1_0_6"/>